<dbReference type="GO" id="GO:0022857">
    <property type="term" value="F:transmembrane transporter activity"/>
    <property type="evidence" value="ECO:0007669"/>
    <property type="project" value="InterPro"/>
</dbReference>
<feature type="transmembrane region" description="Helical" evidence="5">
    <location>
        <begin position="184"/>
        <end position="205"/>
    </location>
</feature>
<dbReference type="RefSeq" id="WP_369345096.1">
    <property type="nucleotide sequence ID" value="NZ_CP129674.1"/>
</dbReference>
<evidence type="ECO:0000256" key="1">
    <source>
        <dbReference type="ARBA" id="ARBA00004651"/>
    </source>
</evidence>
<dbReference type="PANTHER" id="PTHR42718:SF39">
    <property type="entry name" value="ACTINORHODIN TRANSPORTER-RELATED"/>
    <property type="match status" value="1"/>
</dbReference>
<protein>
    <submittedName>
        <fullName evidence="7">MFS transporter</fullName>
    </submittedName>
</protein>
<feature type="transmembrane region" description="Helical" evidence="5">
    <location>
        <begin position="217"/>
        <end position="235"/>
    </location>
</feature>
<keyword evidence="3 5" id="KW-1133">Transmembrane helix</keyword>
<feature type="transmembrane region" description="Helical" evidence="5">
    <location>
        <begin position="350"/>
        <end position="370"/>
    </location>
</feature>
<feature type="transmembrane region" description="Helical" evidence="5">
    <location>
        <begin position="382"/>
        <end position="406"/>
    </location>
</feature>
<accession>A0AB39U9Y0</accession>
<feature type="transmembrane region" description="Helical" evidence="5">
    <location>
        <begin position="26"/>
        <end position="47"/>
    </location>
</feature>
<feature type="transmembrane region" description="Helical" evidence="5">
    <location>
        <begin position="90"/>
        <end position="108"/>
    </location>
</feature>
<dbReference type="EMBL" id="CP129674">
    <property type="protein sequence ID" value="XDS45560.1"/>
    <property type="molecule type" value="Genomic_DNA"/>
</dbReference>
<proteinExistence type="predicted"/>
<comment type="subcellular location">
    <subcellularLocation>
        <location evidence="1">Cell membrane</location>
        <topology evidence="1">Multi-pass membrane protein</topology>
    </subcellularLocation>
</comment>
<dbReference type="InterPro" id="IPR036259">
    <property type="entry name" value="MFS_trans_sf"/>
</dbReference>
<feature type="transmembrane region" description="Helical" evidence="5">
    <location>
        <begin position="149"/>
        <end position="172"/>
    </location>
</feature>
<feature type="transmembrane region" description="Helical" evidence="5">
    <location>
        <begin position="286"/>
        <end position="310"/>
    </location>
</feature>
<feature type="transmembrane region" description="Helical" evidence="5">
    <location>
        <begin position="120"/>
        <end position="142"/>
    </location>
</feature>
<gene>
    <name evidence="7" type="ORF">QN215_06130</name>
</gene>
<dbReference type="AlphaFoldDB" id="A0AB39U9Y0"/>
<evidence type="ECO:0000313" key="7">
    <source>
        <dbReference type="EMBL" id="XDS45560.1"/>
    </source>
</evidence>
<dbReference type="KEGG" id="baqk:QN215_06130"/>
<dbReference type="CDD" id="cd17321">
    <property type="entry name" value="MFS_MMR_MDR_like"/>
    <property type="match status" value="1"/>
</dbReference>
<evidence type="ECO:0000256" key="4">
    <source>
        <dbReference type="ARBA" id="ARBA00023136"/>
    </source>
</evidence>
<dbReference type="PANTHER" id="PTHR42718">
    <property type="entry name" value="MAJOR FACILITATOR SUPERFAMILY MULTIDRUG TRANSPORTER MFSC"/>
    <property type="match status" value="1"/>
</dbReference>
<dbReference type="InterPro" id="IPR020846">
    <property type="entry name" value="MFS_dom"/>
</dbReference>
<dbReference type="Gene3D" id="1.20.1250.20">
    <property type="entry name" value="MFS general substrate transporter like domains"/>
    <property type="match status" value="1"/>
</dbReference>
<dbReference type="SUPFAM" id="SSF103473">
    <property type="entry name" value="MFS general substrate transporter"/>
    <property type="match status" value="1"/>
</dbReference>
<dbReference type="PROSITE" id="PS50850">
    <property type="entry name" value="MFS"/>
    <property type="match status" value="1"/>
</dbReference>
<keyword evidence="2 5" id="KW-0812">Transmembrane</keyword>
<dbReference type="Gene3D" id="1.20.1720.10">
    <property type="entry name" value="Multidrug resistance protein D"/>
    <property type="match status" value="1"/>
</dbReference>
<reference evidence="7" key="1">
    <citation type="submission" date="2023-07" db="EMBL/GenBank/DDBJ databases">
        <title>Bifidobacterium aquikefiriaerophilum sp. nov. and Bifidobacterium eccum sp. nov., isolated from water kefir.</title>
        <authorList>
            <person name="Breselge S."/>
            <person name="Bellassi P."/>
            <person name="Barcenilla C."/>
            <person name="Alvarez-Ordonez A."/>
            <person name="Morelli L."/>
            <person name="Cotter P.D."/>
        </authorList>
    </citation>
    <scope>NUCLEOTIDE SEQUENCE</scope>
    <source>
        <strain evidence="7">WK041_4_12</strain>
    </source>
</reference>
<evidence type="ECO:0000256" key="5">
    <source>
        <dbReference type="SAM" id="Phobius"/>
    </source>
</evidence>
<feature type="domain" description="Major facilitator superfamily (MFS) profile" evidence="6">
    <location>
        <begin position="25"/>
        <end position="490"/>
    </location>
</feature>
<dbReference type="GO" id="GO:0005886">
    <property type="term" value="C:plasma membrane"/>
    <property type="evidence" value="ECO:0007669"/>
    <property type="project" value="UniProtKB-SubCell"/>
</dbReference>
<name>A0AB39U9Y0_9BIFI</name>
<dbReference type="Pfam" id="PF07690">
    <property type="entry name" value="MFS_1"/>
    <property type="match status" value="2"/>
</dbReference>
<dbReference type="InterPro" id="IPR011701">
    <property type="entry name" value="MFS"/>
</dbReference>
<evidence type="ECO:0000256" key="3">
    <source>
        <dbReference type="ARBA" id="ARBA00022989"/>
    </source>
</evidence>
<feature type="transmembrane region" description="Helical" evidence="5">
    <location>
        <begin position="466"/>
        <end position="485"/>
    </location>
</feature>
<feature type="transmembrane region" description="Helical" evidence="5">
    <location>
        <begin position="59"/>
        <end position="78"/>
    </location>
</feature>
<dbReference type="PRINTS" id="PR01036">
    <property type="entry name" value="TCRTETB"/>
</dbReference>
<feature type="transmembrane region" description="Helical" evidence="5">
    <location>
        <begin position="247"/>
        <end position="265"/>
    </location>
</feature>
<evidence type="ECO:0000259" key="6">
    <source>
        <dbReference type="PROSITE" id="PS50850"/>
    </source>
</evidence>
<sequence>MASHQNQQSSDTDDTAQHLSRNWTSLAVLLLGVAMSMLDTTIVNVALPTIRVSLNASEAVLSWVVSGYALAFGLALIPAGRIGDRIGHKWVFTVGLAGFTLASFWCGISDSSLNLICARVVQGLFGGIFYPAVTALIQLLFVKRTRSRAFSVMGAVIGFSTAIGPVLGGLLIEWFGESDGWRSVFYVNLPFGVIAVIGGAILLPTVTMSGHHRKSDIIGLALMTCALSALLVPLIQGQSSGWPMWTWLLMIAGVVLLAVFALWEIRLESRGIVPLIPPKLFIRGQFTGGVILAIVYFAAFTSIFFTLSILWQAGLGHSALESGYMAAPFAIGSILGASQSHRLAYTLGRTVLSIGTGMVAIGLVCIWLLLALLPTGQLNNWVLLLPLLIAGMGSGFFIAPNVDFIVATVKRPDAGAASGIVGTAQRVGAASGIAIIGSQLFGSLNFPHERITHAIVAATFTHAASVAMFTSAALAVLAFLLVFALPRRIQH</sequence>
<evidence type="ECO:0000256" key="2">
    <source>
        <dbReference type="ARBA" id="ARBA00022692"/>
    </source>
</evidence>
<keyword evidence="4 5" id="KW-0472">Membrane</keyword>
<organism evidence="7">
    <name type="scientific">Bifidobacterium aquikefiricola</name>
    <dbReference type="NCBI Taxonomy" id="3059038"/>
    <lineage>
        <taxon>Bacteria</taxon>
        <taxon>Bacillati</taxon>
        <taxon>Actinomycetota</taxon>
        <taxon>Actinomycetes</taxon>
        <taxon>Bifidobacteriales</taxon>
        <taxon>Bifidobacteriaceae</taxon>
        <taxon>Bifidobacterium</taxon>
    </lineage>
</organism>